<dbReference type="KEGG" id="cic:CICLE_v100058272m"/>
<keyword evidence="3" id="KW-1185">Reference proteome</keyword>
<evidence type="ECO:0000313" key="2">
    <source>
        <dbReference type="EMBL" id="ESR33536.1"/>
    </source>
</evidence>
<feature type="non-terminal residue" evidence="2">
    <location>
        <position position="1"/>
    </location>
</feature>
<dbReference type="STRING" id="85681.V4S9E4"/>
<accession>V4S9E4</accession>
<protein>
    <submittedName>
        <fullName evidence="2">Uncharacterized protein</fullName>
    </submittedName>
</protein>
<proteinExistence type="predicted"/>
<dbReference type="EMBL" id="KI537036">
    <property type="protein sequence ID" value="ESR33536.1"/>
    <property type="molecule type" value="Genomic_DNA"/>
</dbReference>
<gene>
    <name evidence="2" type="ORF">CICLE_v100058272mg</name>
</gene>
<dbReference type="Proteomes" id="UP000030687">
    <property type="component" value="Unassembled WGS sequence"/>
</dbReference>
<organism evidence="2 3">
    <name type="scientific">Citrus clementina</name>
    <name type="common">Clementine</name>
    <name type="synonym">Citrus deliciosa x Citrus sinensis</name>
    <dbReference type="NCBI Taxonomy" id="85681"/>
    <lineage>
        <taxon>Eukaryota</taxon>
        <taxon>Viridiplantae</taxon>
        <taxon>Streptophyta</taxon>
        <taxon>Embryophyta</taxon>
        <taxon>Tracheophyta</taxon>
        <taxon>Spermatophyta</taxon>
        <taxon>Magnoliopsida</taxon>
        <taxon>eudicotyledons</taxon>
        <taxon>Gunneridae</taxon>
        <taxon>Pentapetalae</taxon>
        <taxon>rosids</taxon>
        <taxon>malvids</taxon>
        <taxon>Sapindales</taxon>
        <taxon>Rutaceae</taxon>
        <taxon>Aurantioideae</taxon>
        <taxon>Citrus</taxon>
    </lineage>
</organism>
<reference evidence="2 3" key="1">
    <citation type="submission" date="2013-10" db="EMBL/GenBank/DDBJ databases">
        <authorList>
            <consortium name="International Citrus Genome Consortium"/>
            <person name="Jenkins J."/>
            <person name="Schmutz J."/>
            <person name="Prochnik S."/>
            <person name="Rokhsar D."/>
            <person name="Gmitter F."/>
            <person name="Ollitrault P."/>
            <person name="Machado M."/>
            <person name="Talon M."/>
            <person name="Wincker P."/>
            <person name="Jaillon O."/>
            <person name="Morgante M."/>
        </authorList>
    </citation>
    <scope>NUCLEOTIDE SEQUENCE</scope>
    <source>
        <strain evidence="3">cv. Clemenules</strain>
    </source>
</reference>
<dbReference type="InParanoid" id="V4S9E4"/>
<evidence type="ECO:0000313" key="3">
    <source>
        <dbReference type="Proteomes" id="UP000030687"/>
    </source>
</evidence>
<dbReference type="AlphaFoldDB" id="V4S9E4"/>
<feature type="compositionally biased region" description="Basic and acidic residues" evidence="1">
    <location>
        <begin position="12"/>
        <end position="46"/>
    </location>
</feature>
<sequence length="46" mass="5809">ELFVNGEIVQRSPERQRRVEPQPQRAQDRPRYNDRTRYVRRRENTR</sequence>
<dbReference type="Gramene" id="ESR33536">
    <property type="protein sequence ID" value="ESR33536"/>
    <property type="gene ID" value="CICLE_v100058272mg"/>
</dbReference>
<name>V4S9E4_CITCL</name>
<feature type="region of interest" description="Disordered" evidence="1">
    <location>
        <begin position="1"/>
        <end position="46"/>
    </location>
</feature>
<evidence type="ECO:0000256" key="1">
    <source>
        <dbReference type="SAM" id="MobiDB-lite"/>
    </source>
</evidence>